<dbReference type="Pfam" id="PF14615">
    <property type="entry name" value="Rsa3"/>
    <property type="match status" value="1"/>
</dbReference>
<evidence type="ECO:0000256" key="5">
    <source>
        <dbReference type="ARBA" id="ARBA00022517"/>
    </source>
</evidence>
<dbReference type="GO" id="GO:0030687">
    <property type="term" value="C:preribosome, large subunit precursor"/>
    <property type="evidence" value="ECO:0007669"/>
    <property type="project" value="TreeGrafter"/>
</dbReference>
<evidence type="ECO:0000259" key="9">
    <source>
        <dbReference type="Pfam" id="PF14615"/>
    </source>
</evidence>
<sequence length="204" mass="21864">MAPEKPVAPRKRNRKRKRRVASSSSSSDSSDSSSSSSDEDAPTIKAKKHLPTKQVAPDSSTEDSSSSSSSDSDSDAEPVAPTPAPDATPAATRSSRVVAEKWTSPPPSPPPASIPSFMLHGDVSRGALDEHALKERFRKFWMASVADAFRDDLDQIRKEPHLTAPRLSLLIDSLASGTEVFTSSSKADKSNDMNEMDVVLDGND</sequence>
<dbReference type="GO" id="GO:0000027">
    <property type="term" value="P:ribosomal large subunit assembly"/>
    <property type="evidence" value="ECO:0007669"/>
    <property type="project" value="TreeGrafter"/>
</dbReference>
<dbReference type="GO" id="GO:0005730">
    <property type="term" value="C:nucleolus"/>
    <property type="evidence" value="ECO:0007669"/>
    <property type="project" value="UniProtKB-SubCell"/>
</dbReference>
<feature type="compositionally biased region" description="Low complexity" evidence="8">
    <location>
        <begin position="22"/>
        <end position="36"/>
    </location>
</feature>
<evidence type="ECO:0000256" key="2">
    <source>
        <dbReference type="ARBA" id="ARBA00004604"/>
    </source>
</evidence>
<dbReference type="Proteomes" id="UP000310158">
    <property type="component" value="Unassembled WGS sequence"/>
</dbReference>
<dbReference type="PANTHER" id="PTHR28127:SF1">
    <property type="entry name" value="RIBOSOME ASSEMBLY PROTEIN 3"/>
    <property type="match status" value="1"/>
</dbReference>
<dbReference type="InterPro" id="IPR051898">
    <property type="entry name" value="Ribosome_Assembly_3"/>
</dbReference>
<dbReference type="OrthoDB" id="69550at2759"/>
<reference evidence="10 11" key="1">
    <citation type="submission" date="2019-02" db="EMBL/GenBank/DDBJ databases">
        <title>Genome sequencing of the rare red list fungi Bondarzewia mesenterica.</title>
        <authorList>
            <person name="Buettner E."/>
            <person name="Kellner H."/>
        </authorList>
    </citation>
    <scope>NUCLEOTIDE SEQUENCE [LARGE SCALE GENOMIC DNA]</scope>
    <source>
        <strain evidence="10 11">DSM 108281</strain>
    </source>
</reference>
<accession>A0A4S4LNL4</accession>
<comment type="caution">
    <text evidence="10">The sequence shown here is derived from an EMBL/GenBank/DDBJ whole genome shotgun (WGS) entry which is preliminary data.</text>
</comment>
<dbReference type="PANTHER" id="PTHR28127">
    <property type="entry name" value="RIBOSOME ASSEMBLY PROTEIN 3"/>
    <property type="match status" value="1"/>
</dbReference>
<feature type="region of interest" description="Disordered" evidence="8">
    <location>
        <begin position="182"/>
        <end position="204"/>
    </location>
</feature>
<keyword evidence="7" id="KW-0687">Ribonucleoprotein</keyword>
<evidence type="ECO:0000313" key="10">
    <source>
        <dbReference type="EMBL" id="THH13852.1"/>
    </source>
</evidence>
<evidence type="ECO:0000313" key="11">
    <source>
        <dbReference type="Proteomes" id="UP000310158"/>
    </source>
</evidence>
<organism evidence="10 11">
    <name type="scientific">Bondarzewia mesenterica</name>
    <dbReference type="NCBI Taxonomy" id="1095465"/>
    <lineage>
        <taxon>Eukaryota</taxon>
        <taxon>Fungi</taxon>
        <taxon>Dikarya</taxon>
        <taxon>Basidiomycota</taxon>
        <taxon>Agaricomycotina</taxon>
        <taxon>Agaricomycetes</taxon>
        <taxon>Russulales</taxon>
        <taxon>Bondarzewiaceae</taxon>
        <taxon>Bondarzewia</taxon>
    </lineage>
</organism>
<comment type="similarity">
    <text evidence="3">Belongs to the RSA3 family.</text>
</comment>
<keyword evidence="5" id="KW-0690">Ribosome biogenesis</keyword>
<proteinExistence type="inferred from homology"/>
<dbReference type="AlphaFoldDB" id="A0A4S4LNL4"/>
<feature type="region of interest" description="Disordered" evidence="8">
    <location>
        <begin position="1"/>
        <end position="117"/>
    </location>
</feature>
<feature type="compositionally biased region" description="Low complexity" evidence="8">
    <location>
        <begin position="58"/>
        <end position="71"/>
    </location>
</feature>
<evidence type="ECO:0000256" key="7">
    <source>
        <dbReference type="ARBA" id="ARBA00023274"/>
    </source>
</evidence>
<gene>
    <name evidence="10" type="ORF">EW146_g6412</name>
</gene>
<feature type="compositionally biased region" description="Pro residues" evidence="8">
    <location>
        <begin position="104"/>
        <end position="113"/>
    </location>
</feature>
<dbReference type="InterPro" id="IPR028217">
    <property type="entry name" value="Rsa3_C"/>
</dbReference>
<feature type="compositionally biased region" description="Basic residues" evidence="8">
    <location>
        <begin position="8"/>
        <end position="20"/>
    </location>
</feature>
<evidence type="ECO:0000256" key="8">
    <source>
        <dbReference type="SAM" id="MobiDB-lite"/>
    </source>
</evidence>
<evidence type="ECO:0000256" key="4">
    <source>
        <dbReference type="ARBA" id="ARBA00015339"/>
    </source>
</evidence>
<evidence type="ECO:0000256" key="6">
    <source>
        <dbReference type="ARBA" id="ARBA00023242"/>
    </source>
</evidence>
<comment type="function">
    <text evidence="1">Required for efficient biogenesis of the 60S ribosomal subunit.</text>
</comment>
<evidence type="ECO:0000256" key="3">
    <source>
        <dbReference type="ARBA" id="ARBA00006256"/>
    </source>
</evidence>
<protein>
    <recommendedName>
        <fullName evidence="4">Ribosome assembly protein 3</fullName>
    </recommendedName>
</protein>
<feature type="domain" description="Ribosome-assembly protein 3 C-terminal" evidence="9">
    <location>
        <begin position="137"/>
        <end position="182"/>
    </location>
</feature>
<keyword evidence="6" id="KW-0539">Nucleus</keyword>
<keyword evidence="11" id="KW-1185">Reference proteome</keyword>
<comment type="subcellular location">
    <subcellularLocation>
        <location evidence="2">Nucleus</location>
        <location evidence="2">Nucleolus</location>
    </subcellularLocation>
</comment>
<dbReference type="EMBL" id="SGPL01000320">
    <property type="protein sequence ID" value="THH13852.1"/>
    <property type="molecule type" value="Genomic_DNA"/>
</dbReference>
<name>A0A4S4LNL4_9AGAM</name>
<evidence type="ECO:0000256" key="1">
    <source>
        <dbReference type="ARBA" id="ARBA00003035"/>
    </source>
</evidence>